<dbReference type="GO" id="GO:0046872">
    <property type="term" value="F:metal ion binding"/>
    <property type="evidence" value="ECO:0007669"/>
    <property type="project" value="UniProtKB-KW"/>
</dbReference>
<dbReference type="AlphaFoldDB" id="A0AAE9Y5E8"/>
<sequence length="473" mass="50977">MIEPVDIPSVAQLNGIFAPTTDEVDGPMEVVAGAVPADLAGAYLRNGPNPRFPPIGSYSYPLDGDGMIHGVWFEGGRARYRNRFVRTPAIEAEEAAGRALWPGVMDLGMPDPDDVPPELVGTERDLVDIHVVRHAGRYLALSEGQKPFAVDAGLATLGPCDFDGGLPDGMCAHPKVDPVTGEMVVFRYDVMQAPWLTWAVVGADGTVTSPPTALDVAGPYMIHDCAITASHLVLFVCPLHFDLEAAFAGGNPLGWRPEEGSRIAVVDRGTGAVTWFEAEAFWVWHIANAFVADTGDGGTEVVVDMPRWLHPGMGLDPRPAQGGAVRVHLDLASQTCRIDEVGDELAEFPRIDDRLLGQAHRWVYMAGKDPDDPPTVPGEWNRVVRLDTATGATDDRRGGRTRFGEPVFVPRDGSRAEDDGYLLAWGFHEDTLATHLFVLDPADVGGEPVAVLAPPQRVPYGLHGSWIPADDDL</sequence>
<evidence type="ECO:0000256" key="4">
    <source>
        <dbReference type="ARBA" id="ARBA00023004"/>
    </source>
</evidence>
<dbReference type="Proteomes" id="UP001216390">
    <property type="component" value="Chromosome"/>
</dbReference>
<keyword evidence="2 5" id="KW-0479">Metal-binding</keyword>
<comment type="cofactor">
    <cofactor evidence="5 6">
        <name>Fe(2+)</name>
        <dbReference type="ChEBI" id="CHEBI:29033"/>
    </cofactor>
    <text evidence="5 6">Binds 1 Fe(2+) ion per subunit.</text>
</comment>
<accession>A0AAE9Y5E8</accession>
<feature type="binding site" evidence="5">
    <location>
        <position position="173"/>
    </location>
    <ligand>
        <name>Fe cation</name>
        <dbReference type="ChEBI" id="CHEBI:24875"/>
        <note>catalytic</note>
    </ligand>
</feature>
<evidence type="ECO:0000256" key="2">
    <source>
        <dbReference type="ARBA" id="ARBA00022723"/>
    </source>
</evidence>
<keyword evidence="4 5" id="KW-0408">Iron</keyword>
<dbReference type="RefSeq" id="WP_272736592.1">
    <property type="nucleotide sequence ID" value="NZ_CP116942.1"/>
</dbReference>
<reference evidence="7" key="1">
    <citation type="submission" date="2023-01" db="EMBL/GenBank/DDBJ databases">
        <title>The diversity of Class Acidimicrobiia in South China Sea sediment environments and the proposal of Iamia marina sp. nov., a novel species of the genus Iamia.</title>
        <authorList>
            <person name="He Y."/>
            <person name="Tian X."/>
        </authorList>
    </citation>
    <scope>NUCLEOTIDE SEQUENCE</scope>
    <source>
        <strain evidence="7">DSM 19957</strain>
    </source>
</reference>
<evidence type="ECO:0000256" key="1">
    <source>
        <dbReference type="ARBA" id="ARBA00006787"/>
    </source>
</evidence>
<dbReference type="KEGG" id="ima:PO878_21510"/>
<dbReference type="PANTHER" id="PTHR10543:SF89">
    <property type="entry name" value="CAROTENOID 9,10(9',10')-CLEAVAGE DIOXYGENASE 1"/>
    <property type="match status" value="1"/>
</dbReference>
<evidence type="ECO:0000313" key="8">
    <source>
        <dbReference type="Proteomes" id="UP001216390"/>
    </source>
</evidence>
<keyword evidence="3 6" id="KW-0560">Oxidoreductase</keyword>
<feature type="binding site" evidence="5">
    <location>
        <position position="463"/>
    </location>
    <ligand>
        <name>Fe cation</name>
        <dbReference type="ChEBI" id="CHEBI:24875"/>
        <note>catalytic</note>
    </ligand>
</feature>
<feature type="binding site" evidence="5">
    <location>
        <position position="285"/>
    </location>
    <ligand>
        <name>Fe cation</name>
        <dbReference type="ChEBI" id="CHEBI:24875"/>
        <note>catalytic</note>
    </ligand>
</feature>
<dbReference type="EC" id="1.13.11.-" evidence="6"/>
<feature type="binding site" evidence="5">
    <location>
        <position position="223"/>
    </location>
    <ligand>
        <name>Fe cation</name>
        <dbReference type="ChEBI" id="CHEBI:24875"/>
        <note>catalytic</note>
    </ligand>
</feature>
<proteinExistence type="inferred from homology"/>
<comment type="similarity">
    <text evidence="1 6">Belongs to the carotenoid oxygenase family.</text>
</comment>
<evidence type="ECO:0000256" key="6">
    <source>
        <dbReference type="RuleBase" id="RU364048"/>
    </source>
</evidence>
<dbReference type="GO" id="GO:0010436">
    <property type="term" value="F:carotenoid dioxygenase activity"/>
    <property type="evidence" value="ECO:0007669"/>
    <property type="project" value="TreeGrafter"/>
</dbReference>
<dbReference type="GO" id="GO:0016121">
    <property type="term" value="P:carotene catabolic process"/>
    <property type="evidence" value="ECO:0007669"/>
    <property type="project" value="TreeGrafter"/>
</dbReference>
<evidence type="ECO:0000256" key="5">
    <source>
        <dbReference type="PIRSR" id="PIRSR604294-1"/>
    </source>
</evidence>
<organism evidence="7 8">
    <name type="scientific">Iamia majanohamensis</name>
    <dbReference type="NCBI Taxonomy" id="467976"/>
    <lineage>
        <taxon>Bacteria</taxon>
        <taxon>Bacillati</taxon>
        <taxon>Actinomycetota</taxon>
        <taxon>Acidimicrobiia</taxon>
        <taxon>Acidimicrobiales</taxon>
        <taxon>Iamiaceae</taxon>
        <taxon>Iamia</taxon>
    </lineage>
</organism>
<keyword evidence="6" id="KW-0223">Dioxygenase</keyword>
<protein>
    <recommendedName>
        <fullName evidence="6">Dioxygenase</fullName>
        <ecNumber evidence="6">1.13.11.-</ecNumber>
    </recommendedName>
</protein>
<dbReference type="EMBL" id="CP116942">
    <property type="protein sequence ID" value="WCO67070.1"/>
    <property type="molecule type" value="Genomic_DNA"/>
</dbReference>
<gene>
    <name evidence="7" type="ORF">PO878_21510</name>
</gene>
<evidence type="ECO:0000256" key="3">
    <source>
        <dbReference type="ARBA" id="ARBA00023002"/>
    </source>
</evidence>
<evidence type="ECO:0000313" key="7">
    <source>
        <dbReference type="EMBL" id="WCO67070.1"/>
    </source>
</evidence>
<dbReference type="Pfam" id="PF03055">
    <property type="entry name" value="RPE65"/>
    <property type="match status" value="1"/>
</dbReference>
<dbReference type="InterPro" id="IPR004294">
    <property type="entry name" value="Carotenoid_Oase"/>
</dbReference>
<name>A0AAE9Y5E8_9ACTN</name>
<keyword evidence="8" id="KW-1185">Reference proteome</keyword>
<dbReference type="PANTHER" id="PTHR10543">
    <property type="entry name" value="BETA-CAROTENE DIOXYGENASE"/>
    <property type="match status" value="1"/>
</dbReference>